<dbReference type="SUPFAM" id="SSF54593">
    <property type="entry name" value="Glyoxalase/Bleomycin resistance protein/Dihydroxybiphenyl dioxygenase"/>
    <property type="match status" value="2"/>
</dbReference>
<organism evidence="2 3">
    <name type="scientific">Cellulomonas alba</name>
    <dbReference type="NCBI Taxonomy" id="3053467"/>
    <lineage>
        <taxon>Bacteria</taxon>
        <taxon>Bacillati</taxon>
        <taxon>Actinomycetota</taxon>
        <taxon>Actinomycetes</taxon>
        <taxon>Micrococcales</taxon>
        <taxon>Cellulomonadaceae</taxon>
        <taxon>Cellulomonas</taxon>
    </lineage>
</organism>
<dbReference type="InterPro" id="IPR004360">
    <property type="entry name" value="Glyas_Fos-R_dOase_dom"/>
</dbReference>
<keyword evidence="3" id="KW-1185">Reference proteome</keyword>
<dbReference type="CDD" id="cd07247">
    <property type="entry name" value="SgaA_N_like"/>
    <property type="match status" value="1"/>
</dbReference>
<dbReference type="Pfam" id="PF18029">
    <property type="entry name" value="Glyoxalase_6"/>
    <property type="match status" value="1"/>
</dbReference>
<dbReference type="Proteomes" id="UP001529338">
    <property type="component" value="Unassembled WGS sequence"/>
</dbReference>
<sequence>MTTRDHPWPAGSPCWADIVVADLDAARAFYGPVLGWEFEVGRPDNGGYLVGMLDGRRVAGLTTPAADGPVPAAAWCVYLATPDVAASVARAVELGAGVLIEPTAVLDRGTTALLADPTGAVVGLWQSDTNPGWTLVDAPGAPTWSEVFSHDQAASLAFYTGLFEYTVRDLSGGGLTYAVLDVGHHPAAGVGAYGAGAGGGAPAAWTLYLAVDDTDATADRVGAHGGKVLQEPVDTPYGRVAIVSGPSGEVFAVMHPVA</sequence>
<dbReference type="RefSeq" id="WP_289455036.1">
    <property type="nucleotide sequence ID" value="NZ_JAUCGQ010000001.1"/>
</dbReference>
<evidence type="ECO:0000259" key="1">
    <source>
        <dbReference type="PROSITE" id="PS51819"/>
    </source>
</evidence>
<feature type="domain" description="VOC" evidence="1">
    <location>
        <begin position="141"/>
        <end position="256"/>
    </location>
</feature>
<dbReference type="Pfam" id="PF00903">
    <property type="entry name" value="Glyoxalase"/>
    <property type="match status" value="1"/>
</dbReference>
<dbReference type="InterPro" id="IPR041581">
    <property type="entry name" value="Glyoxalase_6"/>
</dbReference>
<dbReference type="PROSITE" id="PS51819">
    <property type="entry name" value="VOC"/>
    <property type="match status" value="2"/>
</dbReference>
<dbReference type="InterPro" id="IPR037523">
    <property type="entry name" value="VOC_core"/>
</dbReference>
<reference evidence="2 3" key="1">
    <citation type="submission" date="2023-06" db="EMBL/GenBank/DDBJ databases">
        <title>Cellulomonas sp. MW4 Whole genome sequence.</title>
        <authorList>
            <person name="Park S."/>
        </authorList>
    </citation>
    <scope>NUCLEOTIDE SEQUENCE [LARGE SCALE GENOMIC DNA]</scope>
    <source>
        <strain evidence="2 3">MW4</strain>
    </source>
</reference>
<evidence type="ECO:0000313" key="3">
    <source>
        <dbReference type="Proteomes" id="UP001529338"/>
    </source>
</evidence>
<accession>A0ABT7SGB1</accession>
<dbReference type="Gene3D" id="3.10.180.10">
    <property type="entry name" value="2,3-Dihydroxybiphenyl 1,2-Dioxygenase, domain 1"/>
    <property type="match status" value="2"/>
</dbReference>
<comment type="caution">
    <text evidence="2">The sequence shown here is derived from an EMBL/GenBank/DDBJ whole genome shotgun (WGS) entry which is preliminary data.</text>
</comment>
<dbReference type="EMBL" id="JAUCGQ010000001">
    <property type="protein sequence ID" value="MDM7855233.1"/>
    <property type="molecule type" value="Genomic_DNA"/>
</dbReference>
<feature type="domain" description="VOC" evidence="1">
    <location>
        <begin position="12"/>
        <end position="127"/>
    </location>
</feature>
<proteinExistence type="predicted"/>
<evidence type="ECO:0000313" key="2">
    <source>
        <dbReference type="EMBL" id="MDM7855233.1"/>
    </source>
</evidence>
<name>A0ABT7SGB1_9CELL</name>
<dbReference type="PANTHER" id="PTHR33993:SF10">
    <property type="entry name" value="CONSERVED PROTEIN"/>
    <property type="match status" value="1"/>
</dbReference>
<dbReference type="PANTHER" id="PTHR33993">
    <property type="entry name" value="GLYOXALASE-RELATED"/>
    <property type="match status" value="1"/>
</dbReference>
<dbReference type="InterPro" id="IPR029068">
    <property type="entry name" value="Glyas_Bleomycin-R_OHBP_Dase"/>
</dbReference>
<gene>
    <name evidence="2" type="ORF">QRT04_09850</name>
</gene>
<protein>
    <submittedName>
        <fullName evidence="2">VOC family protein</fullName>
    </submittedName>
</protein>
<dbReference type="InterPro" id="IPR052164">
    <property type="entry name" value="Anthracycline_SecMetBiosynth"/>
</dbReference>